<dbReference type="SUPFAM" id="SSF51445">
    <property type="entry name" value="(Trans)glycosidases"/>
    <property type="match status" value="1"/>
</dbReference>
<dbReference type="Pfam" id="PF14310">
    <property type="entry name" value="Fn3-like"/>
    <property type="match status" value="1"/>
</dbReference>
<evidence type="ECO:0000256" key="1">
    <source>
        <dbReference type="ARBA" id="ARBA00005336"/>
    </source>
</evidence>
<dbReference type="InterPro" id="IPR001764">
    <property type="entry name" value="Glyco_hydro_3_N"/>
</dbReference>
<dbReference type="EMBL" id="BAABRI010000012">
    <property type="protein sequence ID" value="GAA5483132.1"/>
    <property type="molecule type" value="Genomic_DNA"/>
</dbReference>
<proteinExistence type="inferred from homology"/>
<evidence type="ECO:0000313" key="5">
    <source>
        <dbReference type="Proteomes" id="UP001476282"/>
    </source>
</evidence>
<gene>
    <name evidence="4" type="primary">xyl3A_2</name>
    <name evidence="4" type="ORF">Hsar01_02360</name>
</gene>
<dbReference type="Gene3D" id="3.40.50.1700">
    <property type="entry name" value="Glycoside hydrolase family 3 C-terminal domain"/>
    <property type="match status" value="1"/>
</dbReference>
<dbReference type="InterPro" id="IPR002772">
    <property type="entry name" value="Glyco_hydro_3_C"/>
</dbReference>
<name>A0ABP9UNX7_9BACT</name>
<dbReference type="Proteomes" id="UP001476282">
    <property type="component" value="Unassembled WGS sequence"/>
</dbReference>
<dbReference type="InterPro" id="IPR050288">
    <property type="entry name" value="Cellulose_deg_GH3"/>
</dbReference>
<dbReference type="SMART" id="SM00758">
    <property type="entry name" value="PA14"/>
    <property type="match status" value="1"/>
</dbReference>
<keyword evidence="2" id="KW-0378">Hydrolase</keyword>
<reference evidence="4 5" key="1">
    <citation type="submission" date="2024-02" db="EMBL/GenBank/DDBJ databases">
        <title>Haloferula sargassicola NBRC 104335.</title>
        <authorList>
            <person name="Ichikawa N."/>
            <person name="Katano-Makiyama Y."/>
            <person name="Hidaka K."/>
        </authorList>
    </citation>
    <scope>NUCLEOTIDE SEQUENCE [LARGE SCALE GENOMIC DNA]</scope>
    <source>
        <strain evidence="4 5">NBRC 104335</strain>
    </source>
</reference>
<dbReference type="Gene3D" id="2.60.40.10">
    <property type="entry name" value="Immunoglobulins"/>
    <property type="match status" value="1"/>
</dbReference>
<feature type="domain" description="PA14" evidence="3">
    <location>
        <begin position="455"/>
        <end position="592"/>
    </location>
</feature>
<protein>
    <submittedName>
        <fullName evidence="4">Xylan 1,4-beta-xylosidase</fullName>
    </submittedName>
</protein>
<dbReference type="PRINTS" id="PR00133">
    <property type="entry name" value="GLHYDRLASE3"/>
</dbReference>
<dbReference type="Pfam" id="PF07691">
    <property type="entry name" value="PA14"/>
    <property type="match status" value="1"/>
</dbReference>
<dbReference type="InterPro" id="IPR026891">
    <property type="entry name" value="Fn3-like"/>
</dbReference>
<dbReference type="PANTHER" id="PTHR42715:SF10">
    <property type="entry name" value="BETA-GLUCOSIDASE"/>
    <property type="match status" value="1"/>
</dbReference>
<dbReference type="InterPro" id="IPR036881">
    <property type="entry name" value="Glyco_hydro_3_C_sf"/>
</dbReference>
<dbReference type="InterPro" id="IPR011658">
    <property type="entry name" value="PA14_dom"/>
</dbReference>
<dbReference type="SMART" id="SM01217">
    <property type="entry name" value="Fn3_like"/>
    <property type="match status" value="1"/>
</dbReference>
<keyword evidence="5" id="KW-1185">Reference proteome</keyword>
<dbReference type="SUPFAM" id="SSF52279">
    <property type="entry name" value="Beta-D-glucan exohydrolase, C-terminal domain"/>
    <property type="match status" value="1"/>
</dbReference>
<dbReference type="Gene3D" id="2.60.120.260">
    <property type="entry name" value="Galactose-binding domain-like"/>
    <property type="match status" value="1"/>
</dbReference>
<dbReference type="PROSITE" id="PS51820">
    <property type="entry name" value="PA14"/>
    <property type="match status" value="1"/>
</dbReference>
<dbReference type="InterPro" id="IPR037524">
    <property type="entry name" value="PA14/GLEYA"/>
</dbReference>
<dbReference type="PANTHER" id="PTHR42715">
    <property type="entry name" value="BETA-GLUCOSIDASE"/>
    <property type="match status" value="1"/>
</dbReference>
<evidence type="ECO:0000256" key="2">
    <source>
        <dbReference type="ARBA" id="ARBA00022801"/>
    </source>
</evidence>
<accession>A0ABP9UNX7</accession>
<sequence>MMKSCMFSPLAGMGKRSTVSIVATCLVSMAPWCRGAEKVPYKDPETPLEARVEDLFARLTFEEKVKMLGGADATWMPIPRLGVPALRMVDGGLGVRGLGIPGADPDKGRATQEGPATAFPGAVTMAATWDTELMHRVGAAIAEEAIHKGESGSQILLGPAVNIHRSPMGGRNGEYFSEDPHLTARLAVAYIEGVQETGIGACVKHYACNNQETDRGEVNVKVDERALREIYFPAFEAAVKEAGVVSVMSAYNRINGQHVTENPYILTKVLKKQWGFDGPVISDWGAVHATESVQAGNDIEMPWGNHVGMQAIEEALEKGSVTREAIDDSVRRLLRTVIRLGLLEGTPTMDPAKVNSDEHRSLALEVAAKGIVLLKNDKFALPLDPGKVRKLAVIGEGARRLQFAGLGSPEVHPLRSTSLLDGIAAQAPEVEVEFVDTELHPFEMPVDWLSVPGKLGQHGFLGQYFDNRDVQGHPVLTRVDEAIRIEGPGSPGDGVPAEDYSVRWSAELRPGESGFYQLRFAGDDGYRVTLDGERIIDHWIPSPGDTSIASLELEKGKTYRLQIEFFQGGGNALARLEWQTRPHAIDAIGKAAKAADAAIVCVSTMGGEREGQDRATFDLPGGQESLIRAAREANPHTVVILNNGTPIGMSGWIDEVPAVIEAWLPGQEGGAALAAMLFGELNPSGKLPDTLARKRSDYPDAPNFPGKDHEVEYAEGIYVGYRHFDTRGIVPQFPFGHGLSYTRFAYGNLEMSAASVAPDGEIEVSLEVANTGRRAGDEIVQLYVRDPSPAIDRPKQELKGFARVSLQPGERKKVSMKVRPRDLAYFDVARRQWMAKAGRYEIRVGASSRDVRQRSTVQLTADFTESVEGR</sequence>
<comment type="caution">
    <text evidence="4">The sequence shown here is derived from an EMBL/GenBank/DDBJ whole genome shotgun (WGS) entry which is preliminary data.</text>
</comment>
<dbReference type="InterPro" id="IPR017853">
    <property type="entry name" value="GH"/>
</dbReference>
<dbReference type="Gene3D" id="3.20.20.300">
    <property type="entry name" value="Glycoside hydrolase, family 3, N-terminal domain"/>
    <property type="match status" value="1"/>
</dbReference>
<dbReference type="InterPro" id="IPR013783">
    <property type="entry name" value="Ig-like_fold"/>
</dbReference>
<organism evidence="4 5">
    <name type="scientific">Haloferula sargassicola</name>
    <dbReference type="NCBI Taxonomy" id="490096"/>
    <lineage>
        <taxon>Bacteria</taxon>
        <taxon>Pseudomonadati</taxon>
        <taxon>Verrucomicrobiota</taxon>
        <taxon>Verrucomicrobiia</taxon>
        <taxon>Verrucomicrobiales</taxon>
        <taxon>Verrucomicrobiaceae</taxon>
        <taxon>Haloferula</taxon>
    </lineage>
</organism>
<dbReference type="InterPro" id="IPR036962">
    <property type="entry name" value="Glyco_hydro_3_N_sf"/>
</dbReference>
<dbReference type="Pfam" id="PF01915">
    <property type="entry name" value="Glyco_hydro_3_C"/>
    <property type="match status" value="1"/>
</dbReference>
<comment type="similarity">
    <text evidence="1">Belongs to the glycosyl hydrolase 3 family.</text>
</comment>
<dbReference type="Pfam" id="PF00933">
    <property type="entry name" value="Glyco_hydro_3"/>
    <property type="match status" value="1"/>
</dbReference>
<evidence type="ECO:0000259" key="3">
    <source>
        <dbReference type="PROSITE" id="PS51820"/>
    </source>
</evidence>
<evidence type="ECO:0000313" key="4">
    <source>
        <dbReference type="EMBL" id="GAA5483132.1"/>
    </source>
</evidence>